<dbReference type="EMBL" id="CAFBMK010000120">
    <property type="protein sequence ID" value="CAB4923854.1"/>
    <property type="molecule type" value="Genomic_DNA"/>
</dbReference>
<accession>A0A6J7HZJ8</accession>
<evidence type="ECO:0000313" key="3">
    <source>
        <dbReference type="EMBL" id="CAB4923854.1"/>
    </source>
</evidence>
<organism evidence="3">
    <name type="scientific">freshwater metagenome</name>
    <dbReference type="NCBI Taxonomy" id="449393"/>
    <lineage>
        <taxon>unclassified sequences</taxon>
        <taxon>metagenomes</taxon>
        <taxon>ecological metagenomes</taxon>
    </lineage>
</organism>
<feature type="region of interest" description="Disordered" evidence="1">
    <location>
        <begin position="52"/>
        <end position="72"/>
    </location>
</feature>
<dbReference type="InterPro" id="IPR021331">
    <property type="entry name" value="Hva1_TUDOR"/>
</dbReference>
<feature type="compositionally biased region" description="Basic and acidic residues" evidence="1">
    <location>
        <begin position="52"/>
        <end position="61"/>
    </location>
</feature>
<feature type="domain" description="Hypervirulence associated protein TUDOR" evidence="2">
    <location>
        <begin position="8"/>
        <end position="68"/>
    </location>
</feature>
<feature type="compositionally biased region" description="Basic residues" evidence="1">
    <location>
        <begin position="62"/>
        <end position="72"/>
    </location>
</feature>
<gene>
    <name evidence="3" type="ORF">UFOPK3564_01992</name>
</gene>
<protein>
    <submittedName>
        <fullName evidence="3">Unannotated protein</fullName>
    </submittedName>
</protein>
<dbReference type="AlphaFoldDB" id="A0A6J7HZJ8"/>
<proteinExistence type="predicted"/>
<evidence type="ECO:0000256" key="1">
    <source>
        <dbReference type="SAM" id="MobiDB-lite"/>
    </source>
</evidence>
<sequence length="72" mass="8118">MAKEHKKGDKVSWKFGGNEAKGKVVERFTDKVTKTIKGKKITRKASDEKPAYLVKTKDGKKALKSGKQLKKR</sequence>
<evidence type="ECO:0000259" key="2">
    <source>
        <dbReference type="Pfam" id="PF11160"/>
    </source>
</evidence>
<name>A0A6J7HZJ8_9ZZZZ</name>
<reference evidence="3" key="1">
    <citation type="submission" date="2020-05" db="EMBL/GenBank/DDBJ databases">
        <authorList>
            <person name="Chiriac C."/>
            <person name="Salcher M."/>
            <person name="Ghai R."/>
            <person name="Kavagutti S V."/>
        </authorList>
    </citation>
    <scope>NUCLEOTIDE SEQUENCE</scope>
</reference>
<dbReference type="Pfam" id="PF11160">
    <property type="entry name" value="Hva1_TUDOR"/>
    <property type="match status" value="1"/>
</dbReference>